<gene>
    <name evidence="2" type="ORF">MRATA1EN1_LOCUS6795</name>
</gene>
<evidence type="ECO:0000256" key="1">
    <source>
        <dbReference type="SAM" id="MobiDB-lite"/>
    </source>
</evidence>
<reference evidence="2" key="1">
    <citation type="submission" date="2023-04" db="EMBL/GenBank/DDBJ databases">
        <authorList>
            <consortium name="ELIXIR-Norway"/>
        </authorList>
    </citation>
    <scope>NUCLEOTIDE SEQUENCE [LARGE SCALE GENOMIC DNA]</scope>
</reference>
<dbReference type="EMBL" id="OX459952">
    <property type="protein sequence ID" value="CAI9157833.1"/>
    <property type="molecule type" value="Genomic_DNA"/>
</dbReference>
<proteinExistence type="predicted"/>
<evidence type="ECO:0000313" key="3">
    <source>
        <dbReference type="Proteomes" id="UP001176941"/>
    </source>
</evidence>
<evidence type="ECO:0000313" key="2">
    <source>
        <dbReference type="EMBL" id="CAI9157833.1"/>
    </source>
</evidence>
<name>A0ABN8YBM5_RANTA</name>
<feature type="region of interest" description="Disordered" evidence="1">
    <location>
        <begin position="58"/>
        <end position="77"/>
    </location>
</feature>
<sequence length="152" mass="16429">MDKNLFAHGKEEGWEVKVLLGAVGTGWREGCWGPGIRGGFGWAWGLRELTAVRWNKGQQVQQGRGSKGSQIQQSVLRGTSGMGPWPWVKIRSDLGLSVEFSPLLPALLLPFSKPSEDLPTLNLFSASTSRQPSAVRRGGGEGVVFPGLICVE</sequence>
<organism evidence="2 3">
    <name type="scientific">Rangifer tarandus platyrhynchus</name>
    <name type="common">Svalbard reindeer</name>
    <dbReference type="NCBI Taxonomy" id="3082113"/>
    <lineage>
        <taxon>Eukaryota</taxon>
        <taxon>Metazoa</taxon>
        <taxon>Chordata</taxon>
        <taxon>Craniata</taxon>
        <taxon>Vertebrata</taxon>
        <taxon>Euteleostomi</taxon>
        <taxon>Mammalia</taxon>
        <taxon>Eutheria</taxon>
        <taxon>Laurasiatheria</taxon>
        <taxon>Artiodactyla</taxon>
        <taxon>Ruminantia</taxon>
        <taxon>Pecora</taxon>
        <taxon>Cervidae</taxon>
        <taxon>Odocoileinae</taxon>
        <taxon>Rangifer</taxon>
    </lineage>
</organism>
<dbReference type="Proteomes" id="UP001176941">
    <property type="component" value="Chromosome 16"/>
</dbReference>
<protein>
    <submittedName>
        <fullName evidence="2">Uncharacterized protein</fullName>
    </submittedName>
</protein>
<keyword evidence="3" id="KW-1185">Reference proteome</keyword>
<accession>A0ABN8YBM5</accession>